<name>A0A212RCD9_9CHLR</name>
<feature type="domain" description="4Fe-4S ferredoxin-type" evidence="4">
    <location>
        <begin position="19"/>
        <end position="48"/>
    </location>
</feature>
<evidence type="ECO:0000256" key="3">
    <source>
        <dbReference type="ARBA" id="ARBA00023014"/>
    </source>
</evidence>
<dbReference type="InterPro" id="IPR017900">
    <property type="entry name" value="4Fe4S_Fe_S_CS"/>
</dbReference>
<dbReference type="Pfam" id="PF12838">
    <property type="entry name" value="Fer4_7"/>
    <property type="match status" value="1"/>
</dbReference>
<evidence type="ECO:0000313" key="6">
    <source>
        <dbReference type="Proteomes" id="UP000197025"/>
    </source>
</evidence>
<accession>A0A212RCD9</accession>
<dbReference type="InParanoid" id="A0A212RCD9"/>
<keyword evidence="3" id="KW-0411">Iron-sulfur</keyword>
<keyword evidence="1" id="KW-0479">Metal-binding</keyword>
<dbReference type="PROSITE" id="PS00198">
    <property type="entry name" value="4FE4S_FER_1"/>
    <property type="match status" value="2"/>
</dbReference>
<evidence type="ECO:0000313" key="5">
    <source>
        <dbReference type="EMBL" id="SNB69875.1"/>
    </source>
</evidence>
<keyword evidence="6" id="KW-1185">Reference proteome</keyword>
<dbReference type="GO" id="GO:0051536">
    <property type="term" value="F:iron-sulfur cluster binding"/>
    <property type="evidence" value="ECO:0007669"/>
    <property type="project" value="UniProtKB-KW"/>
</dbReference>
<dbReference type="PANTHER" id="PTHR43193">
    <property type="match status" value="1"/>
</dbReference>
<organism evidence="5 6">
    <name type="scientific">Thermoflexus hugenholtzii JAD2</name>
    <dbReference type="NCBI Taxonomy" id="877466"/>
    <lineage>
        <taxon>Bacteria</taxon>
        <taxon>Bacillati</taxon>
        <taxon>Chloroflexota</taxon>
        <taxon>Thermoflexia</taxon>
        <taxon>Thermoflexales</taxon>
        <taxon>Thermoflexaceae</taxon>
        <taxon>Thermoflexus</taxon>
    </lineage>
</organism>
<dbReference type="Proteomes" id="UP000197025">
    <property type="component" value="Unassembled WGS sequence"/>
</dbReference>
<dbReference type="PROSITE" id="PS51379">
    <property type="entry name" value="4FE4S_FER_2"/>
    <property type="match status" value="2"/>
</dbReference>
<protein>
    <submittedName>
        <fullName evidence="5">2-oxoglutarate ferredoxin oxidoreductase subunit delta</fullName>
    </submittedName>
</protein>
<dbReference type="PANTHER" id="PTHR43193:SF2">
    <property type="entry name" value="POLYFERREDOXIN PROTEIN FWDF"/>
    <property type="match status" value="1"/>
</dbReference>
<keyword evidence="2" id="KW-0408">Iron</keyword>
<dbReference type="AlphaFoldDB" id="A0A212RCD9"/>
<reference evidence="6" key="1">
    <citation type="submission" date="2017-06" db="EMBL/GenBank/DDBJ databases">
        <authorList>
            <person name="Varghese N."/>
            <person name="Submissions S."/>
        </authorList>
    </citation>
    <scope>NUCLEOTIDE SEQUENCE [LARGE SCALE GENOMIC DNA]</scope>
    <source>
        <strain evidence="6">JAD2</strain>
    </source>
</reference>
<dbReference type="OrthoDB" id="9803192at2"/>
<sequence>MRVYARQPLNLTQVRIPRGQVFLIPERCKGCQMCVEFCPQQVLRMSSRMNSRGYHYPEIAPGKENACVHCEFCMMVCPEFAIFTLEVDSA</sequence>
<dbReference type="InterPro" id="IPR052977">
    <property type="entry name" value="Polyferredoxin-like_ET"/>
</dbReference>
<evidence type="ECO:0000259" key="4">
    <source>
        <dbReference type="PROSITE" id="PS51379"/>
    </source>
</evidence>
<dbReference type="RefSeq" id="WP_088571775.1">
    <property type="nucleotide sequence ID" value="NZ_FYEK01000044.1"/>
</dbReference>
<gene>
    <name evidence="5" type="ORF">SAMN02746019_00011040</name>
</gene>
<dbReference type="InterPro" id="IPR017896">
    <property type="entry name" value="4Fe4S_Fe-S-bd"/>
</dbReference>
<evidence type="ECO:0000256" key="2">
    <source>
        <dbReference type="ARBA" id="ARBA00023004"/>
    </source>
</evidence>
<dbReference type="GO" id="GO:0046872">
    <property type="term" value="F:metal ion binding"/>
    <property type="evidence" value="ECO:0007669"/>
    <property type="project" value="UniProtKB-KW"/>
</dbReference>
<dbReference type="Gene3D" id="3.30.70.20">
    <property type="match status" value="1"/>
</dbReference>
<feature type="domain" description="4Fe-4S ferredoxin-type" evidence="4">
    <location>
        <begin position="55"/>
        <end position="88"/>
    </location>
</feature>
<proteinExistence type="predicted"/>
<dbReference type="SUPFAM" id="SSF54862">
    <property type="entry name" value="4Fe-4S ferredoxins"/>
    <property type="match status" value="1"/>
</dbReference>
<evidence type="ECO:0000256" key="1">
    <source>
        <dbReference type="ARBA" id="ARBA00022723"/>
    </source>
</evidence>
<dbReference type="EMBL" id="FYEK01000044">
    <property type="protein sequence ID" value="SNB69875.1"/>
    <property type="molecule type" value="Genomic_DNA"/>
</dbReference>